<proteinExistence type="predicted"/>
<comment type="caution">
    <text evidence="2">The sequence shown here is derived from an EMBL/GenBank/DDBJ whole genome shotgun (WGS) entry which is preliminary data.</text>
</comment>
<reference evidence="2" key="1">
    <citation type="submission" date="2023-06" db="EMBL/GenBank/DDBJ databases">
        <title>Genome-scale phylogeny and comparative genomics of the fungal order Sordariales.</title>
        <authorList>
            <consortium name="Lawrence Berkeley National Laboratory"/>
            <person name="Hensen N."/>
            <person name="Bonometti L."/>
            <person name="Westerberg I."/>
            <person name="Brannstrom I.O."/>
            <person name="Guillou S."/>
            <person name="Cros-Aarteil S."/>
            <person name="Calhoun S."/>
            <person name="Haridas S."/>
            <person name="Kuo A."/>
            <person name="Mondo S."/>
            <person name="Pangilinan J."/>
            <person name="Riley R."/>
            <person name="Labutti K."/>
            <person name="Andreopoulos B."/>
            <person name="Lipzen A."/>
            <person name="Chen C."/>
            <person name="Yanf M."/>
            <person name="Daum C."/>
            <person name="Ng V."/>
            <person name="Clum A."/>
            <person name="Steindorff A."/>
            <person name="Ohm R."/>
            <person name="Martin F."/>
            <person name="Silar P."/>
            <person name="Natvig D."/>
            <person name="Lalanne C."/>
            <person name="Gautier V."/>
            <person name="Ament-Velasquez S.L."/>
            <person name="Kruys A."/>
            <person name="Hutchinson M.I."/>
            <person name="Powell A.J."/>
            <person name="Barry K."/>
            <person name="Miller A.N."/>
            <person name="Grigoriev I.V."/>
            <person name="Debuchy R."/>
            <person name="Gladieux P."/>
            <person name="Thoren M.H."/>
            <person name="Johannesson H."/>
        </authorList>
    </citation>
    <scope>NUCLEOTIDE SEQUENCE</scope>
    <source>
        <strain evidence="2">SMH2532-1</strain>
    </source>
</reference>
<evidence type="ECO:0000313" key="3">
    <source>
        <dbReference type="Proteomes" id="UP001174936"/>
    </source>
</evidence>
<keyword evidence="3" id="KW-1185">Reference proteome</keyword>
<evidence type="ECO:0000313" key="2">
    <source>
        <dbReference type="EMBL" id="KAK0656257.1"/>
    </source>
</evidence>
<dbReference type="EMBL" id="JAULSV010000001">
    <property type="protein sequence ID" value="KAK0656257.1"/>
    <property type="molecule type" value="Genomic_DNA"/>
</dbReference>
<protein>
    <submittedName>
        <fullName evidence="2">Uncharacterized protein</fullName>
    </submittedName>
</protein>
<evidence type="ECO:0000256" key="1">
    <source>
        <dbReference type="SAM" id="MobiDB-lite"/>
    </source>
</evidence>
<sequence>MCPSYTADAEHSLVKLDDSLSARPGALEQRRETRARSTAHKKKRRDLVSPPPYYPVPNRVPVNSGPVSTPLRISSAVSTSAISSETRPSDIYASTVAMQAHLDGQLGFLPDVTGLSLTLLFLDIHERNVLEPGILAWEGELWDAGCKYARWQASSMFHACLHADVQRCSLYVCGWSARSLPPSILDQWFARPDIPESPHSSIRPCPNGLAAALLRS</sequence>
<dbReference type="AlphaFoldDB" id="A0AA40CZH5"/>
<accession>A0AA40CZH5</accession>
<organism evidence="2 3">
    <name type="scientific">Cercophora newfieldiana</name>
    <dbReference type="NCBI Taxonomy" id="92897"/>
    <lineage>
        <taxon>Eukaryota</taxon>
        <taxon>Fungi</taxon>
        <taxon>Dikarya</taxon>
        <taxon>Ascomycota</taxon>
        <taxon>Pezizomycotina</taxon>
        <taxon>Sordariomycetes</taxon>
        <taxon>Sordariomycetidae</taxon>
        <taxon>Sordariales</taxon>
        <taxon>Lasiosphaeriaceae</taxon>
        <taxon>Cercophora</taxon>
    </lineage>
</organism>
<dbReference type="Proteomes" id="UP001174936">
    <property type="component" value="Unassembled WGS sequence"/>
</dbReference>
<feature type="region of interest" description="Disordered" evidence="1">
    <location>
        <begin position="16"/>
        <end position="67"/>
    </location>
</feature>
<name>A0AA40CZH5_9PEZI</name>
<gene>
    <name evidence="2" type="ORF">B0T16DRAFT_32341</name>
</gene>